<evidence type="ECO:0000256" key="3">
    <source>
        <dbReference type="ARBA" id="ARBA00022989"/>
    </source>
</evidence>
<feature type="transmembrane region" description="Helical" evidence="5">
    <location>
        <begin position="72"/>
        <end position="97"/>
    </location>
</feature>
<evidence type="ECO:0008006" key="8">
    <source>
        <dbReference type="Google" id="ProtNLM"/>
    </source>
</evidence>
<evidence type="ECO:0000313" key="6">
    <source>
        <dbReference type="EMBL" id="AEH91642.1"/>
    </source>
</evidence>
<dbReference type="Pfam" id="PF09685">
    <property type="entry name" value="MamF_MmsF"/>
    <property type="match status" value="1"/>
</dbReference>
<keyword evidence="3 5" id="KW-1133">Transmembrane helix</keyword>
<evidence type="ECO:0000256" key="5">
    <source>
        <dbReference type="SAM" id="Phobius"/>
    </source>
</evidence>
<organism evidence="6 7">
    <name type="scientific">Listeria monocytogenes serotype 4a (strain M7)</name>
    <dbReference type="NCBI Taxonomy" id="1030009"/>
    <lineage>
        <taxon>Bacteria</taxon>
        <taxon>Bacillati</taxon>
        <taxon>Bacillota</taxon>
        <taxon>Bacilli</taxon>
        <taxon>Bacillales</taxon>
        <taxon>Listeriaceae</taxon>
        <taxon>Listeria</taxon>
    </lineage>
</organism>
<dbReference type="AlphaFoldDB" id="A0A0E0UT61"/>
<evidence type="ECO:0000256" key="4">
    <source>
        <dbReference type="ARBA" id="ARBA00023136"/>
    </source>
</evidence>
<dbReference type="HOGENOM" id="CLU_155713_0_0_9"/>
<keyword evidence="2 5" id="KW-0812">Transmembrane</keyword>
<dbReference type="EMBL" id="CP002816">
    <property type="protein sequence ID" value="AEH91642.1"/>
    <property type="molecule type" value="Genomic_DNA"/>
</dbReference>
<name>A0A0E0UT61_LISMM</name>
<sequence>MLDKKIISALSYFSLFFAPVITPAIIWCTTKDKEIRHHVRWALLTQTTFVAGVVVMILLYNNVPFSTNSADTINFLALATVFFIVFLNVSILIFNLIRGITRIVKHSDDNWARC</sequence>
<dbReference type="InterPro" id="IPR019109">
    <property type="entry name" value="MamF_MmsF"/>
</dbReference>
<gene>
    <name evidence="6" type="ordered locus">LMM7_0636</name>
</gene>
<accession>A0A0E0UT61</accession>
<dbReference type="Proteomes" id="UP000000486">
    <property type="component" value="Chromosome"/>
</dbReference>
<evidence type="ECO:0000256" key="2">
    <source>
        <dbReference type="ARBA" id="ARBA00022692"/>
    </source>
</evidence>
<dbReference type="RefSeq" id="WP_003726749.1">
    <property type="nucleotide sequence ID" value="NC_017537.1"/>
</dbReference>
<evidence type="ECO:0000256" key="1">
    <source>
        <dbReference type="ARBA" id="ARBA00004141"/>
    </source>
</evidence>
<dbReference type="PATRIC" id="fig|1030009.3.peg.627"/>
<protein>
    <recommendedName>
        <fullName evidence="8">DUF4870 domain-containing protein</fullName>
    </recommendedName>
</protein>
<keyword evidence="4 5" id="KW-0472">Membrane</keyword>
<reference evidence="6 7" key="1">
    <citation type="journal article" date="2011" name="J. Bacteriol.">
        <title>Genome sequence of the nonpathogenic Listeria monocytogenes serovar 4a strain M7.</title>
        <authorList>
            <person name="Chen J."/>
            <person name="Xia Y."/>
            <person name="Cheng C."/>
            <person name="Fang C."/>
            <person name="Shan Y."/>
            <person name="Jin G."/>
            <person name="Fang W."/>
        </authorList>
    </citation>
    <scope>NUCLEOTIDE SEQUENCE [LARGE SCALE GENOMIC DNA]</scope>
    <source>
        <strain evidence="6 7">M7</strain>
    </source>
</reference>
<dbReference type="KEGG" id="lmq:LMM7_0636"/>
<feature type="transmembrane region" description="Helical" evidence="5">
    <location>
        <begin position="41"/>
        <end position="60"/>
    </location>
</feature>
<proteinExistence type="predicted"/>
<comment type="subcellular location">
    <subcellularLocation>
        <location evidence="1">Membrane</location>
        <topology evidence="1">Multi-pass membrane protein</topology>
    </subcellularLocation>
</comment>
<evidence type="ECO:0000313" key="7">
    <source>
        <dbReference type="Proteomes" id="UP000000486"/>
    </source>
</evidence>
<feature type="transmembrane region" description="Helical" evidence="5">
    <location>
        <begin position="6"/>
        <end position="29"/>
    </location>
</feature>